<evidence type="ECO:0000313" key="10">
    <source>
        <dbReference type="Proteomes" id="UP000799302"/>
    </source>
</evidence>
<dbReference type="InterPro" id="IPR036259">
    <property type="entry name" value="MFS_trans_sf"/>
</dbReference>
<proteinExistence type="inferred from homology"/>
<dbReference type="SUPFAM" id="SSF103473">
    <property type="entry name" value="MFS general substrate transporter"/>
    <property type="match status" value="1"/>
</dbReference>
<dbReference type="GO" id="GO:0005886">
    <property type="term" value="C:plasma membrane"/>
    <property type="evidence" value="ECO:0007669"/>
    <property type="project" value="TreeGrafter"/>
</dbReference>
<organism evidence="9 10">
    <name type="scientific">Microthyrium microscopicum</name>
    <dbReference type="NCBI Taxonomy" id="703497"/>
    <lineage>
        <taxon>Eukaryota</taxon>
        <taxon>Fungi</taxon>
        <taxon>Dikarya</taxon>
        <taxon>Ascomycota</taxon>
        <taxon>Pezizomycotina</taxon>
        <taxon>Dothideomycetes</taxon>
        <taxon>Dothideomycetes incertae sedis</taxon>
        <taxon>Microthyriales</taxon>
        <taxon>Microthyriaceae</taxon>
        <taxon>Microthyrium</taxon>
    </lineage>
</organism>
<dbReference type="InterPro" id="IPR020846">
    <property type="entry name" value="MFS_dom"/>
</dbReference>
<dbReference type="OrthoDB" id="2261376at2759"/>
<keyword evidence="4 7" id="KW-0812">Transmembrane</keyword>
<gene>
    <name evidence="9" type="ORF">BT63DRAFT_228002</name>
</gene>
<comment type="subcellular location">
    <subcellularLocation>
        <location evidence="1">Membrane</location>
        <topology evidence="1">Multi-pass membrane protein</topology>
    </subcellularLocation>
</comment>
<dbReference type="Gene3D" id="1.20.1250.20">
    <property type="entry name" value="MFS general substrate transporter like domains"/>
    <property type="match status" value="1"/>
</dbReference>
<dbReference type="FunFam" id="1.20.1250.20:FF:000140">
    <property type="entry name" value="Putative MFS phospholipid transporter"/>
    <property type="match status" value="1"/>
</dbReference>
<protein>
    <submittedName>
        <fullName evidence="9">MFS general substrate transporter</fullName>
    </submittedName>
</protein>
<evidence type="ECO:0000256" key="1">
    <source>
        <dbReference type="ARBA" id="ARBA00004141"/>
    </source>
</evidence>
<feature type="transmembrane region" description="Helical" evidence="7">
    <location>
        <begin position="331"/>
        <end position="355"/>
    </location>
</feature>
<evidence type="ECO:0000256" key="4">
    <source>
        <dbReference type="ARBA" id="ARBA00022692"/>
    </source>
</evidence>
<evidence type="ECO:0000313" key="9">
    <source>
        <dbReference type="EMBL" id="KAF2670026.1"/>
    </source>
</evidence>
<dbReference type="PROSITE" id="PS50850">
    <property type="entry name" value="MFS"/>
    <property type="match status" value="1"/>
</dbReference>
<dbReference type="PANTHER" id="PTHR23508">
    <property type="entry name" value="CARBOXYLIC ACID TRANSPORTER PROTEIN HOMOLOG"/>
    <property type="match status" value="1"/>
</dbReference>
<dbReference type="Proteomes" id="UP000799302">
    <property type="component" value="Unassembled WGS sequence"/>
</dbReference>
<feature type="transmembrane region" description="Helical" evidence="7">
    <location>
        <begin position="305"/>
        <end position="325"/>
    </location>
</feature>
<evidence type="ECO:0000256" key="2">
    <source>
        <dbReference type="ARBA" id="ARBA00010992"/>
    </source>
</evidence>
<dbReference type="Pfam" id="PF00083">
    <property type="entry name" value="Sugar_tr"/>
    <property type="match status" value="2"/>
</dbReference>
<feature type="transmembrane region" description="Helical" evidence="7">
    <location>
        <begin position="269"/>
        <end position="293"/>
    </location>
</feature>
<evidence type="ECO:0000256" key="3">
    <source>
        <dbReference type="ARBA" id="ARBA00022448"/>
    </source>
</evidence>
<sequence length="478" mass="51344">MGMKDSPMWGTIACGAGLFSDGYLNAIIGPVGTMLKHIYGTAYSNSPSYANVSALVFVGTVVGQLVFGYTSDHISRKWSLMVSTVILIIFAIMGAGAYGAHGSLDGMLAALCAYRFLLGIGIGGEYPAGSVGASEHSGSLKAGSRNRMFIMFTNVQIDLGFVVAPLVAMIVTLACTENHLRAAWRICLGLGALPPISLFYLRLKISEPEPYKHEKMTAKQTPWLLTFRYYGPRLCIVAVIWFIYDFSAYSFGIYSSAILDGLLGGSSKLWVSFGWSTLLNLFYMPGAIAGGYLSDTRLGAKKTLIICLILQAIVGFIMAACYTSLSKHIGGFVVVYGLFLALGECGPGDNIGLFAAKTSSTHVRGKYYGLAAAFGKIGAFVGNYAFPAIGKYAHGDELKSGQYQFYTGAALAIFAAFLGLLLPELDQDVVAREDIEFREYLESHGYDTSVLGIHDGSEASLEASETQQVKAESHNKFD</sequence>
<reference evidence="9" key="1">
    <citation type="journal article" date="2020" name="Stud. Mycol.">
        <title>101 Dothideomycetes genomes: a test case for predicting lifestyles and emergence of pathogens.</title>
        <authorList>
            <person name="Haridas S."/>
            <person name="Albert R."/>
            <person name="Binder M."/>
            <person name="Bloem J."/>
            <person name="Labutti K."/>
            <person name="Salamov A."/>
            <person name="Andreopoulos B."/>
            <person name="Baker S."/>
            <person name="Barry K."/>
            <person name="Bills G."/>
            <person name="Bluhm B."/>
            <person name="Cannon C."/>
            <person name="Castanera R."/>
            <person name="Culley D."/>
            <person name="Daum C."/>
            <person name="Ezra D."/>
            <person name="Gonzalez J."/>
            <person name="Henrissat B."/>
            <person name="Kuo A."/>
            <person name="Liang C."/>
            <person name="Lipzen A."/>
            <person name="Lutzoni F."/>
            <person name="Magnuson J."/>
            <person name="Mondo S."/>
            <person name="Nolan M."/>
            <person name="Ohm R."/>
            <person name="Pangilinan J."/>
            <person name="Park H.-J."/>
            <person name="Ramirez L."/>
            <person name="Alfaro M."/>
            <person name="Sun H."/>
            <person name="Tritt A."/>
            <person name="Yoshinaga Y."/>
            <person name="Zwiers L.-H."/>
            <person name="Turgeon B."/>
            <person name="Goodwin S."/>
            <person name="Spatafora J."/>
            <person name="Crous P."/>
            <person name="Grigoriev I."/>
        </authorList>
    </citation>
    <scope>NUCLEOTIDE SEQUENCE</scope>
    <source>
        <strain evidence="9">CBS 115976</strain>
    </source>
</reference>
<feature type="transmembrane region" description="Helical" evidence="7">
    <location>
        <begin position="182"/>
        <end position="201"/>
    </location>
</feature>
<keyword evidence="6 7" id="KW-0472">Membrane</keyword>
<evidence type="ECO:0000256" key="6">
    <source>
        <dbReference type="ARBA" id="ARBA00023136"/>
    </source>
</evidence>
<feature type="transmembrane region" description="Helical" evidence="7">
    <location>
        <begin position="80"/>
        <end position="100"/>
    </location>
</feature>
<dbReference type="EMBL" id="MU004234">
    <property type="protein sequence ID" value="KAF2670026.1"/>
    <property type="molecule type" value="Genomic_DNA"/>
</dbReference>
<feature type="transmembrane region" description="Helical" evidence="7">
    <location>
        <begin position="50"/>
        <end position="68"/>
    </location>
</feature>
<keyword evidence="3" id="KW-0813">Transport</keyword>
<feature type="transmembrane region" description="Helical" evidence="7">
    <location>
        <begin position="106"/>
        <end position="128"/>
    </location>
</feature>
<dbReference type="AlphaFoldDB" id="A0A6A6UEG6"/>
<dbReference type="PANTHER" id="PTHR23508:SF10">
    <property type="entry name" value="CARBOXYLIC ACID TRANSPORTER PROTEIN HOMOLOG"/>
    <property type="match status" value="1"/>
</dbReference>
<keyword evidence="10" id="KW-1185">Reference proteome</keyword>
<evidence type="ECO:0000256" key="7">
    <source>
        <dbReference type="SAM" id="Phobius"/>
    </source>
</evidence>
<evidence type="ECO:0000259" key="8">
    <source>
        <dbReference type="PROSITE" id="PS50850"/>
    </source>
</evidence>
<feature type="transmembrane region" description="Helical" evidence="7">
    <location>
        <begin position="149"/>
        <end position="170"/>
    </location>
</feature>
<feature type="domain" description="Major facilitator superfamily (MFS) profile" evidence="8">
    <location>
        <begin position="10"/>
        <end position="427"/>
    </location>
</feature>
<feature type="transmembrane region" description="Helical" evidence="7">
    <location>
        <begin position="405"/>
        <end position="422"/>
    </location>
</feature>
<evidence type="ECO:0000256" key="5">
    <source>
        <dbReference type="ARBA" id="ARBA00022989"/>
    </source>
</evidence>
<name>A0A6A6UEG6_9PEZI</name>
<accession>A0A6A6UEG6</accession>
<feature type="transmembrane region" description="Helical" evidence="7">
    <location>
        <begin position="367"/>
        <end position="385"/>
    </location>
</feature>
<dbReference type="GO" id="GO:0046943">
    <property type="term" value="F:carboxylic acid transmembrane transporter activity"/>
    <property type="evidence" value="ECO:0007669"/>
    <property type="project" value="TreeGrafter"/>
</dbReference>
<keyword evidence="5 7" id="KW-1133">Transmembrane helix</keyword>
<dbReference type="InterPro" id="IPR005828">
    <property type="entry name" value="MFS_sugar_transport-like"/>
</dbReference>
<comment type="similarity">
    <text evidence="2">Belongs to the major facilitator superfamily. Sugar transporter (TC 2.A.1.1) family.</text>
</comment>